<dbReference type="Gene3D" id="3.30.300.30">
    <property type="match status" value="1"/>
</dbReference>
<keyword evidence="3" id="KW-0436">Ligase</keyword>
<dbReference type="Pfam" id="PF08659">
    <property type="entry name" value="KR"/>
    <property type="match status" value="1"/>
</dbReference>
<dbReference type="SMART" id="SM00826">
    <property type="entry name" value="PKS_DH"/>
    <property type="match status" value="1"/>
</dbReference>
<keyword evidence="1" id="KW-0596">Phosphopantetheine</keyword>
<dbReference type="InterPro" id="IPR000873">
    <property type="entry name" value="AMP-dep_synth/lig_dom"/>
</dbReference>
<dbReference type="OrthoDB" id="329835at2759"/>
<dbReference type="InterPro" id="IPR016039">
    <property type="entry name" value="Thiolase-like"/>
</dbReference>
<keyword evidence="5" id="KW-0808">Transferase</keyword>
<sequence length="3948" mass="435210">MPQRNEPIAVIGSAFRFPGKCDTPSKLWELLKQPSDLLQEIPRSRFNASAWYHPDSAHHGTSNVTQSYFLSEDPAAFDAQFFNIPPNECEAIDPQQRMLLEVVYESLCAAGIPMESLRGSSTACYVGQMCDDWSGILMKDWETIPQYSATGISRSIMSNRISYFYDWRGPSMTIDTACSSSLVAVHEAVQTLRSGDSSVAVACGANLILSPGMYIAESKLKMLSPDGRSRMWDADANGYARGEGIAAVVLKTLSQAIKDGDDITGVIRETGFNQDGRTTGITMPSNKAQAALIRDTYAKAGLDPQNDQDRPQFFHAHGTGTPAGDPQEAEAISSTFFSGNAGSESKLYVGSIKTIIGHTEGTAGLASLISTTLALQNKTIPPNMHFQTLSEKVAPFYENLEVPTTSKPWPKVRDGQPLRASVNSFGFGGANCHAILESYEPQERNVQAELFTPLTFSANSEKILRKMLDSAAEFLSADHPSNLRDIAWTLQSRRSVLPVKIAISGRTVRDLLSSIDTARATTESFGVRSTSQNDMEILGIFTGQGAQWPTMGAALIKASPYVRQVITALDKSLQDLPVEDRPSWSIGSELEAGVHESRLAEAALSQPLCTAVQVVLVDLIKAAGIRMKAVVGHSSGEIAAAYAAGFVSAADAIRIAYYRGLYAKLATSSSGAKGAMLAVATDLQDAREFCDLEQFEGRLTVAASNAAASITLSGDEDAIDEARSIFKDESKFARKLRVDTAYHSFHMDPCSQPYLDAMDRCGVKIGEGSTTTAWYSSVHLNTKMSKEIINNQYWVDNMKNPVLFSQAIATAVQSAGPYDLALELGPHPSLKGPSLETIEEATGSSSTAYTGLLSRGVDDVSAFSAALGYLWQIGLRIDLDAYDEIVSGVSRSDRKVAVNLPAYPWDHDTKYWTESRISASYKNRDVGPHPVLGVTVDEGTTGQQFQWRNILFPREISWMSGHKLQGQIVFPASGYASMAIEAIMTRAVKPVQLIEITDFVIGRAISFLDESVGIESSVTLGLTASTSDLVTANFEVSSCPRGDHNMNLNASGTISIRFGEPANDTLFANPAVQFNMVDVDTDRFYKTLTDMGYNYAPPFKAISSIRRRTDTAVGDMTDVRGENWEDNLLVHPGIIDTSFQTVFAAFSSPGDERLWALHVPTNIKRLSINPALCVFPPGEQTVWPWQSCVTSDPQSSLTADIEVFANGTDVLMEVEGIKLVPLSQSTEDDDCQLFSNFVYDLANPDGILASPNRPTEFDVQLAKDSERFSFYWITQLLNSVTPEDEEQTLTHYKRMLKWCRFVSMQVENSEHPYVGPEAKEDTLDFVESLVQPYGDRSDVGLIRAVGQNLAHVIKSRGNIVEYMVKDGMLDAFYEEGLGLHIANHWEANMAAQIAHRYPRMNILEIGGGTGGSTRMILPKLGKAFSSYKFSDISAGFFDSAEERFKEYADRMSFSTFDMEKDITEQGFVDGHYDMILASNVLHAGPDLDLIMKNVRRLLKPGGHLINMEATTYFPSLRNGFAMAGLPGWWCGADTGRPWGPTISVDAWDELYKRTGFSGVDTYPPHLNDLHHFTVMATQAVDDRIALLRAPLSVEPAEAKQQPLVIIGGGSDETADVVEQMRVFLNPHFDSILSVESVEAFADLSLEDSPVVVNLSELDGSIMQDLMDDQPNKHEALKYLFGRASDILWITQNNRWERPYSRMLVGMARTFRKEYPGLRFQALDVDVVDSQSAQNFAESLIRHQKLLDWSEELAPGTIHWSEEPELHLQDGRFYVPRLKPVEDMNDRYNSYKRQITHTVNPSVSKVELVAREGSYALEQPSPLRLPHQIENGVTLRVAKSLLQSIKVPGTGHYFLCCGTNATGESLLALSGSAESVIEVPALWTIPHTSKIDSAQVLLSVSANLVANVVITEAPANSTLLAHEPDPAVAAALIKQGVTKRIRVVCTTFQEGRKGPHWIYIHPTAPHRLVKKKLPRNVSTFVNFAGKHEQFISDISKELPFGCTVSDLSTFFTGSGNSPAANSELVAQYFTKGWSIAKATNFSIPGSRPTLPLREVPNWTLSGELRVVNWETDEQVTVNTQPVDADDILFKADKTYLMIGLSGEVGQSITQWMVRHGARYIVLTSRNPQVSSDWIDFLEDEYGATIRAMPLDITDRDALHACYNRICRTMPPIVGVAHGAMVLVDSLFQNMSYEDLMTVLKPKVLGAIHLDELFSEDTLDFFILFSSITGVVGNVGQSNYVGSNFFLEALGLQRKRRGLVASVIGISSLVGIGYVERSENFDAEHFARLGYRNVSEQDVQMLFGEAILRGRADSTGSHEIITGVVPRFPNSDGMAAYLQDVKFGHLILQRATEKQDGNTSLQVPVRIQLQTALTEDEVREIMDIGFTKRIKKILRVPDETEFSATSSLVEQGVDSLVAVEIRSWFLKEVDVDIPVLKVLGGASINDLLNEALQRLVPEMVPQLDSKPTPEPVTHPIPPQPDLLVSSPSPAHNVASLNGYFSTELKSGLTGKPIETHTHAVELREVQEGPSKEEIDEARRLARELTKQKEEERIFEDLRRSEVTERMSFGQSRFWFLNQALKDKTTFNMAIMVRLEGRIRIKDLEKAVQAVTLRHEALRTRYFATGAFMENPMQGITPSSRVKLASQRIKKESEAYAELDKFRSHVWDLGRWDGLKVSLLSLSDVVHFFIIGCHHISMDGFGFNVFFSDLEKAYKGAKLPVLPESSQYRAFARRQHQDWECGRVKPDLAFYRDMIPHDVKPLPLFPFARTNTRLPLDSYGSHKVEFRIDPTLTSKIKTISRKLNCTPFHFYLTTLQILVFRLLDCEDFFIGIADANRIDDQFMSTLGFLLNLVPLRFERNATTSFGTALQQSRNKVYGGLAHSRLPYNVLLEQLEIPRSAAHTPLFQIFVDYRQGVQERQSYMGLKAEGEKWHIANTGYDLTLDILESNGGSRLELGLQKQLYTVESASLLMDAFVNLLTSFAEQPDVDWNVPDLWSKELISKALITGRGKAIDYSWGPTVVHRINRMIGEHSSEIALKDGSGQMTYSDMDGRINSICSAILQAKTTIGDRVAVFQRPSSDWVCSLLAIFRAGAVYVPLDLRTPTSRLAAIVKEAEPHLILADSQTFNEAKALGVSEAHIVNVSALPATDETPKENLAQAGAPAVILFTSGSTGTPKGIHINHTNIINQLEGFSEQTNIEAFGSRVLQQSAYSFDKSLQQIFLALVHGGALYIAPLEKRGDPQALVELMVSEKITHTTATPSEYLMWFRYAKESLTKCTSWMAALLGGEPATEHLLDEFRRLDLPREVRVINSYGPAEITMSCAKANIPYATMLPGEPIMAGFMLPNYSAYIVDEKFRPVPLGIPGEIIIAGVGVGDGYLKNRELTKLKFLPDVFGGSGMMYRTGDRGRLDERGALHCDGRLEGDTQVKLRGVRMELEDIENSILQAANGALEKAVVTLRGEQEDAFLAAHVVFSPTHAIGDFSILLERLPTLLQLPQYMIPAVFAQLDRLPLTAHLKVDRKAVRALPIIENEAIAEDDDNLSSTESKLAAVWRQVISSAPVLKSKANFFYVGGDSLKIVKLSMLLRDTFNVNLGLMEIMNAATLANMAHLIDDALRVEQIDWQTETSLPGSATRNGQIVIRKTPMKQHDLVVMITGATGVLGRKIIAHLATEPRVSKIYAIVRPQGGSAAERITDTTGKVLVKPGDLDLPLLGLSIPEAAAISAEADVILHLGANRSFWDSYYELRSTNVSSIKEIISIANARKTPIHFVSSGSVANYATMPPPVDGSDGYVASKWAAEALITNAAEQLGLPCVFHRPTKTQGISQAPPEILDELVALTKKIQKRPVLDGLSGSIGLVPADTIAGNISDALFDEALLRPGEASVVAQPSAINVDIGALADRLKLDEEIMGMEVVPALKWMGIAKKMGWSQFMVGQELVMSKEGEHVVNKR</sequence>
<feature type="domain" description="PKS/mFAS DH" evidence="12">
    <location>
        <begin position="929"/>
        <end position="1228"/>
    </location>
</feature>
<keyword evidence="14" id="KW-1185">Reference proteome</keyword>
<dbReference type="GO" id="GO:0004312">
    <property type="term" value="F:fatty acid synthase activity"/>
    <property type="evidence" value="ECO:0007669"/>
    <property type="project" value="TreeGrafter"/>
</dbReference>
<dbReference type="InterPro" id="IPR057326">
    <property type="entry name" value="KR_dom"/>
</dbReference>
<dbReference type="InterPro" id="IPR009081">
    <property type="entry name" value="PP-bd_ACP"/>
</dbReference>
<dbReference type="Pfam" id="PF14765">
    <property type="entry name" value="PS-DH"/>
    <property type="match status" value="1"/>
</dbReference>
<dbReference type="SUPFAM" id="SSF53335">
    <property type="entry name" value="S-adenosyl-L-methionine-dependent methyltransferases"/>
    <property type="match status" value="1"/>
</dbReference>
<feature type="domain" description="Carrier" evidence="10">
    <location>
        <begin position="3537"/>
        <end position="3613"/>
    </location>
</feature>
<dbReference type="SUPFAM" id="SSF52151">
    <property type="entry name" value="FabD/lysophospholipase-like"/>
    <property type="match status" value="1"/>
</dbReference>
<organism evidence="13 14">
    <name type="scientific">Massariosphaeria phaeospora</name>
    <dbReference type="NCBI Taxonomy" id="100035"/>
    <lineage>
        <taxon>Eukaryota</taxon>
        <taxon>Fungi</taxon>
        <taxon>Dikarya</taxon>
        <taxon>Ascomycota</taxon>
        <taxon>Pezizomycotina</taxon>
        <taxon>Dothideomycetes</taxon>
        <taxon>Pleosporomycetidae</taxon>
        <taxon>Pleosporales</taxon>
        <taxon>Pleosporales incertae sedis</taxon>
        <taxon>Massariosphaeria</taxon>
    </lineage>
</organism>
<dbReference type="InterPro" id="IPR013120">
    <property type="entry name" value="FAR_NAD-bd"/>
</dbReference>
<feature type="domain" description="Ketosynthase family 3 (KS3)" evidence="11">
    <location>
        <begin position="5"/>
        <end position="438"/>
    </location>
</feature>
<dbReference type="InterPro" id="IPR018201">
    <property type="entry name" value="Ketoacyl_synth_AS"/>
</dbReference>
<dbReference type="PANTHER" id="PTHR43775">
    <property type="entry name" value="FATTY ACID SYNTHASE"/>
    <property type="match status" value="1"/>
</dbReference>
<dbReference type="Pfam" id="PF02801">
    <property type="entry name" value="Ketoacyl-synt_C"/>
    <property type="match status" value="1"/>
</dbReference>
<dbReference type="SUPFAM" id="SSF56801">
    <property type="entry name" value="Acetyl-CoA synthetase-like"/>
    <property type="match status" value="1"/>
</dbReference>
<dbReference type="SUPFAM" id="SSF52777">
    <property type="entry name" value="CoA-dependent acyltransferases"/>
    <property type="match status" value="2"/>
</dbReference>
<dbReference type="InterPro" id="IPR045851">
    <property type="entry name" value="AMP-bd_C_sf"/>
</dbReference>
<dbReference type="CDD" id="cd05930">
    <property type="entry name" value="A_NRPS"/>
    <property type="match status" value="1"/>
</dbReference>
<dbReference type="Gene3D" id="3.30.559.30">
    <property type="entry name" value="Nonribosomal peptide synthetase, condensation domain"/>
    <property type="match status" value="1"/>
</dbReference>
<dbReference type="PANTHER" id="PTHR43775:SF20">
    <property type="entry name" value="HYBRID PKS-NRPS SYNTHETASE APDA"/>
    <property type="match status" value="1"/>
</dbReference>
<dbReference type="SMART" id="SM00822">
    <property type="entry name" value="PKS_KR"/>
    <property type="match status" value="1"/>
</dbReference>
<dbReference type="InterPro" id="IPR014031">
    <property type="entry name" value="Ketoacyl_synth_C"/>
</dbReference>
<dbReference type="InterPro" id="IPR049552">
    <property type="entry name" value="PKS_DH_N"/>
</dbReference>
<dbReference type="Gene3D" id="3.40.50.720">
    <property type="entry name" value="NAD(P)-binding Rossmann-like Domain"/>
    <property type="match status" value="3"/>
</dbReference>
<dbReference type="InterPro" id="IPR036291">
    <property type="entry name" value="NAD(P)-bd_dom_sf"/>
</dbReference>
<dbReference type="InterPro" id="IPR016036">
    <property type="entry name" value="Malonyl_transacylase_ACP-bd"/>
</dbReference>
<dbReference type="InterPro" id="IPR042104">
    <property type="entry name" value="PKS_dehydratase_sf"/>
</dbReference>
<evidence type="ECO:0000256" key="3">
    <source>
        <dbReference type="ARBA" id="ARBA00022598"/>
    </source>
</evidence>
<evidence type="ECO:0000256" key="7">
    <source>
        <dbReference type="ARBA" id="ARBA00023268"/>
    </source>
</evidence>
<feature type="domain" description="Carrier" evidence="10">
    <location>
        <begin position="2370"/>
        <end position="2453"/>
    </location>
</feature>
<dbReference type="Gene3D" id="3.40.366.10">
    <property type="entry name" value="Malonyl-Coenzyme A Acyl Carrier Protein, domain 2"/>
    <property type="match status" value="1"/>
</dbReference>
<dbReference type="InterPro" id="IPR013217">
    <property type="entry name" value="Methyltransf_12"/>
</dbReference>
<evidence type="ECO:0000256" key="9">
    <source>
        <dbReference type="PROSITE-ProRule" id="PRU01363"/>
    </source>
</evidence>
<dbReference type="Pfam" id="PF00698">
    <property type="entry name" value="Acyl_transf_1"/>
    <property type="match status" value="1"/>
</dbReference>
<dbReference type="Pfam" id="PF00109">
    <property type="entry name" value="ketoacyl-synt"/>
    <property type="match status" value="1"/>
</dbReference>
<keyword evidence="4" id="KW-0489">Methyltransferase</keyword>
<dbReference type="GO" id="GO:0008168">
    <property type="term" value="F:methyltransferase activity"/>
    <property type="evidence" value="ECO:0007669"/>
    <property type="project" value="UniProtKB-KW"/>
</dbReference>
<dbReference type="InterPro" id="IPR049900">
    <property type="entry name" value="PKS_mFAS_DH"/>
</dbReference>
<proteinExistence type="inferred from homology"/>
<dbReference type="Gene3D" id="3.40.50.150">
    <property type="entry name" value="Vaccinia Virus protein VP39"/>
    <property type="match status" value="1"/>
</dbReference>
<dbReference type="SMART" id="SM00823">
    <property type="entry name" value="PKS_PP"/>
    <property type="match status" value="2"/>
</dbReference>
<dbReference type="InterPro" id="IPR001227">
    <property type="entry name" value="Ac_transferase_dom_sf"/>
</dbReference>
<evidence type="ECO:0000313" key="14">
    <source>
        <dbReference type="Proteomes" id="UP000481861"/>
    </source>
</evidence>
<dbReference type="PROSITE" id="PS50075">
    <property type="entry name" value="CARRIER"/>
    <property type="match status" value="2"/>
</dbReference>
<dbReference type="Proteomes" id="UP000481861">
    <property type="component" value="Unassembled WGS sequence"/>
</dbReference>
<keyword evidence="7" id="KW-0511">Multifunctional enzyme</keyword>
<dbReference type="InterPro" id="IPR020807">
    <property type="entry name" value="PKS_DH"/>
</dbReference>
<evidence type="ECO:0000256" key="5">
    <source>
        <dbReference type="ARBA" id="ARBA00022679"/>
    </source>
</evidence>
<comment type="similarity">
    <text evidence="8">Belongs to the NRP synthetase family.</text>
</comment>
<dbReference type="PROSITE" id="PS52019">
    <property type="entry name" value="PKS_MFAS_DH"/>
    <property type="match status" value="1"/>
</dbReference>
<dbReference type="Gene3D" id="1.10.1200.10">
    <property type="entry name" value="ACP-like"/>
    <property type="match status" value="2"/>
</dbReference>
<dbReference type="InterPro" id="IPR050091">
    <property type="entry name" value="PKS_NRPS_Biosynth_Enz"/>
</dbReference>
<dbReference type="InterPro" id="IPR032821">
    <property type="entry name" value="PKS_assoc"/>
</dbReference>
<dbReference type="Pfam" id="PF16197">
    <property type="entry name" value="KAsynt_C_assoc"/>
    <property type="match status" value="1"/>
</dbReference>
<dbReference type="CDD" id="cd19532">
    <property type="entry name" value="C_PKS-NRPS"/>
    <property type="match status" value="1"/>
</dbReference>
<dbReference type="GO" id="GO:0032259">
    <property type="term" value="P:methylation"/>
    <property type="evidence" value="ECO:0007669"/>
    <property type="project" value="UniProtKB-KW"/>
</dbReference>
<comment type="caution">
    <text evidence="13">The sequence shown here is derived from an EMBL/GenBank/DDBJ whole genome shotgun (WGS) entry which is preliminary data.</text>
</comment>
<dbReference type="SUPFAM" id="SSF51735">
    <property type="entry name" value="NAD(P)-binding Rossmann-fold domains"/>
    <property type="match status" value="2"/>
</dbReference>
<dbReference type="SUPFAM" id="SSF55048">
    <property type="entry name" value="Probable ACP-binding domain of malonyl-CoA ACP transacylase"/>
    <property type="match status" value="1"/>
</dbReference>
<dbReference type="Pfam" id="PF21089">
    <property type="entry name" value="PKS_DH_N"/>
    <property type="match status" value="1"/>
</dbReference>
<feature type="active site" description="Proton acceptor; for dehydratase activity" evidence="9">
    <location>
        <position position="962"/>
    </location>
</feature>
<keyword evidence="2" id="KW-0597">Phosphoprotein</keyword>
<dbReference type="SMART" id="SM00827">
    <property type="entry name" value="PKS_AT"/>
    <property type="match status" value="1"/>
</dbReference>
<evidence type="ECO:0000313" key="13">
    <source>
        <dbReference type="EMBL" id="KAF2865941.1"/>
    </source>
</evidence>
<evidence type="ECO:0000256" key="8">
    <source>
        <dbReference type="ARBA" id="ARBA00029454"/>
    </source>
</evidence>
<dbReference type="Gene3D" id="3.10.129.110">
    <property type="entry name" value="Polyketide synthase dehydratase"/>
    <property type="match status" value="1"/>
</dbReference>
<evidence type="ECO:0000259" key="10">
    <source>
        <dbReference type="PROSITE" id="PS50075"/>
    </source>
</evidence>
<dbReference type="PROSITE" id="PS52004">
    <property type="entry name" value="KS3_2"/>
    <property type="match status" value="1"/>
</dbReference>
<dbReference type="InterPro" id="IPR042099">
    <property type="entry name" value="ANL_N_sf"/>
</dbReference>
<dbReference type="Gene3D" id="3.40.47.10">
    <property type="match status" value="1"/>
</dbReference>
<dbReference type="PROSITE" id="PS00455">
    <property type="entry name" value="AMP_BINDING"/>
    <property type="match status" value="1"/>
</dbReference>
<protein>
    <submittedName>
        <fullName evidence="13">Polyketide synthase</fullName>
    </submittedName>
</protein>
<evidence type="ECO:0000256" key="4">
    <source>
        <dbReference type="ARBA" id="ARBA00022603"/>
    </source>
</evidence>
<dbReference type="SUPFAM" id="SSF47336">
    <property type="entry name" value="ACP-like"/>
    <property type="match status" value="2"/>
</dbReference>
<dbReference type="InterPro" id="IPR020841">
    <property type="entry name" value="PKS_Beta-ketoAc_synthase_dom"/>
</dbReference>
<dbReference type="GO" id="GO:0009403">
    <property type="term" value="P:toxin biosynthetic process"/>
    <property type="evidence" value="ECO:0007669"/>
    <property type="project" value="UniProtKB-ARBA"/>
</dbReference>
<feature type="active site" description="Proton donor; for dehydratase activity" evidence="9">
    <location>
        <position position="1136"/>
    </location>
</feature>
<dbReference type="InterPro" id="IPR016035">
    <property type="entry name" value="Acyl_Trfase/lysoPLipase"/>
</dbReference>
<evidence type="ECO:0000259" key="12">
    <source>
        <dbReference type="PROSITE" id="PS52019"/>
    </source>
</evidence>
<dbReference type="InterPro" id="IPR020845">
    <property type="entry name" value="AMP-binding_CS"/>
</dbReference>
<dbReference type="Pfam" id="PF00668">
    <property type="entry name" value="Condensation"/>
    <property type="match status" value="1"/>
</dbReference>
<dbReference type="Pfam" id="PF00550">
    <property type="entry name" value="PP-binding"/>
    <property type="match status" value="2"/>
</dbReference>
<dbReference type="GO" id="GO:0006633">
    <property type="term" value="P:fatty acid biosynthetic process"/>
    <property type="evidence" value="ECO:0007669"/>
    <property type="project" value="InterPro"/>
</dbReference>
<dbReference type="InterPro" id="IPR029063">
    <property type="entry name" value="SAM-dependent_MTases_sf"/>
</dbReference>
<dbReference type="SUPFAM" id="SSF53901">
    <property type="entry name" value="Thiolase-like"/>
    <property type="match status" value="1"/>
</dbReference>
<evidence type="ECO:0000259" key="11">
    <source>
        <dbReference type="PROSITE" id="PS52004"/>
    </source>
</evidence>
<dbReference type="CDD" id="cd02440">
    <property type="entry name" value="AdoMet_MTases"/>
    <property type="match status" value="1"/>
</dbReference>
<dbReference type="SMART" id="SM00825">
    <property type="entry name" value="PKS_KS"/>
    <property type="match status" value="1"/>
</dbReference>
<dbReference type="GO" id="GO:0004315">
    <property type="term" value="F:3-oxoacyl-[acyl-carrier-protein] synthase activity"/>
    <property type="evidence" value="ECO:0007669"/>
    <property type="project" value="InterPro"/>
</dbReference>
<dbReference type="Gene3D" id="3.30.70.3290">
    <property type="match status" value="1"/>
</dbReference>
<dbReference type="CDD" id="cd00833">
    <property type="entry name" value="PKS"/>
    <property type="match status" value="1"/>
</dbReference>
<dbReference type="PROSITE" id="PS00606">
    <property type="entry name" value="KS3_1"/>
    <property type="match status" value="1"/>
</dbReference>
<dbReference type="InterPro" id="IPR014043">
    <property type="entry name" value="Acyl_transferase_dom"/>
</dbReference>
<dbReference type="GO" id="GO:0031177">
    <property type="term" value="F:phosphopantetheine binding"/>
    <property type="evidence" value="ECO:0007669"/>
    <property type="project" value="InterPro"/>
</dbReference>
<reference evidence="13 14" key="1">
    <citation type="submission" date="2020-01" db="EMBL/GenBank/DDBJ databases">
        <authorList>
            <consortium name="DOE Joint Genome Institute"/>
            <person name="Haridas S."/>
            <person name="Albert R."/>
            <person name="Binder M."/>
            <person name="Bloem J."/>
            <person name="Labutti K."/>
            <person name="Salamov A."/>
            <person name="Andreopoulos B."/>
            <person name="Baker S.E."/>
            <person name="Barry K."/>
            <person name="Bills G."/>
            <person name="Bluhm B.H."/>
            <person name="Cannon C."/>
            <person name="Castanera R."/>
            <person name="Culley D.E."/>
            <person name="Daum C."/>
            <person name="Ezra D."/>
            <person name="Gonzalez J.B."/>
            <person name="Henrissat B."/>
            <person name="Kuo A."/>
            <person name="Liang C."/>
            <person name="Lipzen A."/>
            <person name="Lutzoni F."/>
            <person name="Magnuson J."/>
            <person name="Mondo S."/>
            <person name="Nolan M."/>
            <person name="Ohm R."/>
            <person name="Pangilinan J."/>
            <person name="Park H.-J.H."/>
            <person name="Ramirez L."/>
            <person name="Alfaro M."/>
            <person name="Sun H."/>
            <person name="Tritt A."/>
            <person name="Yoshinaga Y."/>
            <person name="Zwiers L.-H.L."/>
            <person name="Turgeon B.G."/>
            <person name="Goodwin S.B."/>
            <person name="Spatafora J.W."/>
            <person name="Crous P.W."/>
            <person name="Grigoriev I.V."/>
        </authorList>
    </citation>
    <scope>NUCLEOTIDE SEQUENCE [LARGE SCALE GENOMIC DNA]</scope>
    <source>
        <strain evidence="13 14">CBS 611.86</strain>
    </source>
</reference>
<dbReference type="EMBL" id="JAADJZ010000030">
    <property type="protein sequence ID" value="KAF2865941.1"/>
    <property type="molecule type" value="Genomic_DNA"/>
</dbReference>
<keyword evidence="6" id="KW-0677">Repeat</keyword>
<dbReference type="InterPro" id="IPR049551">
    <property type="entry name" value="PKS_DH_C"/>
</dbReference>
<feature type="region of interest" description="C-terminal hotdog fold" evidence="9">
    <location>
        <begin position="1076"/>
        <end position="1228"/>
    </location>
</feature>
<dbReference type="InterPro" id="IPR036736">
    <property type="entry name" value="ACP-like_sf"/>
</dbReference>
<dbReference type="InterPro" id="IPR020806">
    <property type="entry name" value="PKS_PP-bd"/>
</dbReference>
<dbReference type="Gene3D" id="3.30.559.10">
    <property type="entry name" value="Chloramphenicol acetyltransferase-like domain"/>
    <property type="match status" value="1"/>
</dbReference>
<gene>
    <name evidence="13" type="ORF">BDV95DRAFT_243092</name>
</gene>
<dbReference type="InterPro" id="IPR023213">
    <property type="entry name" value="CAT-like_dom_sf"/>
</dbReference>
<name>A0A7C8M2R9_9PLEO</name>
<evidence type="ECO:0000256" key="6">
    <source>
        <dbReference type="ARBA" id="ARBA00022737"/>
    </source>
</evidence>
<accession>A0A7C8M2R9</accession>
<evidence type="ECO:0000256" key="2">
    <source>
        <dbReference type="ARBA" id="ARBA00022553"/>
    </source>
</evidence>
<feature type="region of interest" description="N-terminal hotdog fold" evidence="9">
    <location>
        <begin position="929"/>
        <end position="1061"/>
    </location>
</feature>
<dbReference type="Pfam" id="PF00501">
    <property type="entry name" value="AMP-binding"/>
    <property type="match status" value="1"/>
</dbReference>
<dbReference type="Pfam" id="PF07993">
    <property type="entry name" value="NAD_binding_4"/>
    <property type="match status" value="1"/>
</dbReference>
<dbReference type="GO" id="GO:0016874">
    <property type="term" value="F:ligase activity"/>
    <property type="evidence" value="ECO:0007669"/>
    <property type="project" value="UniProtKB-KW"/>
</dbReference>
<dbReference type="InterPro" id="IPR001242">
    <property type="entry name" value="Condensation_dom"/>
</dbReference>
<dbReference type="Pfam" id="PF08242">
    <property type="entry name" value="Methyltransf_12"/>
    <property type="match status" value="1"/>
</dbReference>
<evidence type="ECO:0000256" key="1">
    <source>
        <dbReference type="ARBA" id="ARBA00022450"/>
    </source>
</evidence>
<dbReference type="InterPro" id="IPR013968">
    <property type="entry name" value="PKS_KR"/>
</dbReference>
<dbReference type="InterPro" id="IPR014030">
    <property type="entry name" value="Ketoacyl_synth_N"/>
</dbReference>
<dbReference type="Gene3D" id="3.40.50.12780">
    <property type="entry name" value="N-terminal domain of ligase-like"/>
    <property type="match status" value="1"/>
</dbReference>